<comment type="similarity">
    <text evidence="1">Belongs to the bactofilin family.</text>
</comment>
<sequence length="129" mass="13365">MTAVFYANGAPEGHHRMAQGETGIIGKGIVIKGSLTGGGDLVIEGRVEGQIALKNHLTIEGTGKVQADIRAEELTINGEASGNIDASTRVSINTSAKVAGDIKAPRIVIEDGAVFNGSIEMEVKLPDDI</sequence>
<evidence type="ECO:0000256" key="1">
    <source>
        <dbReference type="ARBA" id="ARBA00044755"/>
    </source>
</evidence>
<dbReference type="AlphaFoldDB" id="A0A1H7VEH1"/>
<dbReference type="Gene3D" id="2.160.20.120">
    <property type="match status" value="1"/>
</dbReference>
<evidence type="ECO:0000313" key="2">
    <source>
        <dbReference type="EMBL" id="SEM07646.1"/>
    </source>
</evidence>
<protein>
    <submittedName>
        <fullName evidence="2">Polymer-forming protein</fullName>
    </submittedName>
</protein>
<dbReference type="InterPro" id="IPR007607">
    <property type="entry name" value="BacA/B"/>
</dbReference>
<dbReference type="EMBL" id="FOAP01000011">
    <property type="protein sequence ID" value="SEM07646.1"/>
    <property type="molecule type" value="Genomic_DNA"/>
</dbReference>
<reference evidence="3" key="1">
    <citation type="submission" date="2016-10" db="EMBL/GenBank/DDBJ databases">
        <authorList>
            <person name="Varghese N."/>
            <person name="Submissions S."/>
        </authorList>
    </citation>
    <scope>NUCLEOTIDE SEQUENCE [LARGE SCALE GENOMIC DNA]</scope>
    <source>
        <strain evidence="3">DSM 17044</strain>
    </source>
</reference>
<evidence type="ECO:0000313" key="3">
    <source>
        <dbReference type="Proteomes" id="UP000182719"/>
    </source>
</evidence>
<proteinExistence type="inferred from homology"/>
<dbReference type="Pfam" id="PF04519">
    <property type="entry name" value="Bactofilin"/>
    <property type="match status" value="1"/>
</dbReference>
<accession>A0A1H7VEH1</accession>
<dbReference type="PANTHER" id="PTHR35024:SF4">
    <property type="entry name" value="POLYMER-FORMING CYTOSKELETAL PROTEIN"/>
    <property type="match status" value="1"/>
</dbReference>
<dbReference type="Proteomes" id="UP000182719">
    <property type="component" value="Unassembled WGS sequence"/>
</dbReference>
<keyword evidence="3" id="KW-1185">Reference proteome</keyword>
<organism evidence="2 3">
    <name type="scientific">Stigmatella aurantiaca</name>
    <dbReference type="NCBI Taxonomy" id="41"/>
    <lineage>
        <taxon>Bacteria</taxon>
        <taxon>Pseudomonadati</taxon>
        <taxon>Myxococcota</taxon>
        <taxon>Myxococcia</taxon>
        <taxon>Myxococcales</taxon>
        <taxon>Cystobacterineae</taxon>
        <taxon>Archangiaceae</taxon>
        <taxon>Stigmatella</taxon>
    </lineage>
</organism>
<name>A0A1H7VEH1_STIAU</name>
<gene>
    <name evidence="2" type="ORF">SAMN05444354_11169</name>
</gene>
<dbReference type="PANTHER" id="PTHR35024">
    <property type="entry name" value="HYPOTHETICAL CYTOSOLIC PROTEIN"/>
    <property type="match status" value="1"/>
</dbReference>